<dbReference type="PROSITE" id="PS50921">
    <property type="entry name" value="ANTAR"/>
    <property type="match status" value="1"/>
</dbReference>
<dbReference type="InterPro" id="IPR011006">
    <property type="entry name" value="CheY-like_superfamily"/>
</dbReference>
<sequence length="92" mass="10001">MMNAAIQVQNARALDNAVQLTEQLEKALGSRAAIDQAIGILISRTGCSDAEGYDTLRSIGRTEQKRTAVVAQAMVAESRNAARPRHRHTWIG</sequence>
<dbReference type="SMART" id="SM01012">
    <property type="entry name" value="ANTAR"/>
    <property type="match status" value="1"/>
</dbReference>
<dbReference type="InterPro" id="IPR036388">
    <property type="entry name" value="WH-like_DNA-bd_sf"/>
</dbReference>
<dbReference type="KEGG" id="rhs:A3Q41_02225"/>
<organism evidence="2 3">
    <name type="scientific">Rhodococcoides fascians</name>
    <name type="common">Rhodococcus fascians</name>
    <dbReference type="NCBI Taxonomy" id="1828"/>
    <lineage>
        <taxon>Bacteria</taxon>
        <taxon>Bacillati</taxon>
        <taxon>Actinomycetota</taxon>
        <taxon>Actinomycetes</taxon>
        <taxon>Mycobacteriales</taxon>
        <taxon>Nocardiaceae</taxon>
        <taxon>Rhodococcoides</taxon>
    </lineage>
</organism>
<dbReference type="InterPro" id="IPR005561">
    <property type="entry name" value="ANTAR"/>
</dbReference>
<reference evidence="3" key="2">
    <citation type="submission" date="2016-04" db="EMBL/GenBank/DDBJ databases">
        <title>Complete Genome and Plasmid Sequences for Rhodococcus fascians D188 and Draft Sequences for Rhodococcus spp. Isolates PBTS 1 and PBTS 2.</title>
        <authorList>
            <person name="Stamer R."/>
            <person name="Vereecke D."/>
            <person name="Zhang Y."/>
            <person name="Schilkey F."/>
            <person name="Devitt N."/>
            <person name="Randall J."/>
        </authorList>
    </citation>
    <scope>NUCLEOTIDE SEQUENCE [LARGE SCALE GENOMIC DNA]</scope>
    <source>
        <strain evidence="3">PBTS2</strain>
    </source>
</reference>
<feature type="domain" description="ANTAR" evidence="1">
    <location>
        <begin position="14"/>
        <end position="75"/>
    </location>
</feature>
<accession>A0A143QMD0</accession>
<reference evidence="2 3" key="1">
    <citation type="journal article" date="2016" name="Genome Announc.">
        <title>Complete Genome and Plasmid Sequences for Rhodococcus fascians D188 and Draft Sequences for Rhodococcus Isolates PBTS 1 and PBTS 2.</title>
        <authorList>
            <person name="Stamler R.A."/>
            <person name="Vereecke D."/>
            <person name="Zhang Y."/>
            <person name="Schilkey F."/>
            <person name="Devitt N."/>
            <person name="Randall J.J."/>
        </authorList>
    </citation>
    <scope>NUCLEOTIDE SEQUENCE [LARGE SCALE GENOMIC DNA]</scope>
    <source>
        <strain evidence="2 3">PBTS2</strain>
    </source>
</reference>
<evidence type="ECO:0000259" key="1">
    <source>
        <dbReference type="PROSITE" id="PS50921"/>
    </source>
</evidence>
<dbReference type="GO" id="GO:0003723">
    <property type="term" value="F:RNA binding"/>
    <property type="evidence" value="ECO:0007669"/>
    <property type="project" value="InterPro"/>
</dbReference>
<proteinExistence type="predicted"/>
<protein>
    <recommendedName>
        <fullName evidence="1">ANTAR domain-containing protein</fullName>
    </recommendedName>
</protein>
<dbReference type="AlphaFoldDB" id="A0A143QMD0"/>
<dbReference type="EMBL" id="CP015220">
    <property type="protein sequence ID" value="AMY23527.1"/>
    <property type="molecule type" value="Genomic_DNA"/>
</dbReference>
<dbReference type="Pfam" id="PF03861">
    <property type="entry name" value="ANTAR"/>
    <property type="match status" value="1"/>
</dbReference>
<name>A0A143QMD0_RHOFA</name>
<evidence type="ECO:0000313" key="2">
    <source>
        <dbReference type="EMBL" id="AMY23527.1"/>
    </source>
</evidence>
<keyword evidence="3" id="KW-1185">Reference proteome</keyword>
<dbReference type="SUPFAM" id="SSF52172">
    <property type="entry name" value="CheY-like"/>
    <property type="match status" value="1"/>
</dbReference>
<dbReference type="PATRIC" id="fig|1653479.3.peg.2254"/>
<dbReference type="Gene3D" id="1.10.10.10">
    <property type="entry name" value="Winged helix-like DNA-binding domain superfamily/Winged helix DNA-binding domain"/>
    <property type="match status" value="1"/>
</dbReference>
<evidence type="ECO:0000313" key="3">
    <source>
        <dbReference type="Proteomes" id="UP000076038"/>
    </source>
</evidence>
<gene>
    <name evidence="2" type="ORF">A3Q41_02225</name>
</gene>
<dbReference type="Proteomes" id="UP000076038">
    <property type="component" value="Chromosome"/>
</dbReference>